<organism evidence="3 4">
    <name type="scientific">Nitrosomonas mobilis</name>
    <dbReference type="NCBI Taxonomy" id="51642"/>
    <lineage>
        <taxon>Bacteria</taxon>
        <taxon>Pseudomonadati</taxon>
        <taxon>Pseudomonadota</taxon>
        <taxon>Betaproteobacteria</taxon>
        <taxon>Nitrosomonadales</taxon>
        <taxon>Nitrosomonadaceae</taxon>
        <taxon>Nitrosomonas</taxon>
    </lineage>
</organism>
<dbReference type="SUPFAM" id="SSF51261">
    <property type="entry name" value="Duplicated hybrid motif"/>
    <property type="match status" value="1"/>
</dbReference>
<dbReference type="EMBL" id="FMWO01000048">
    <property type="protein sequence ID" value="SCZ85546.1"/>
    <property type="molecule type" value="Genomic_DNA"/>
</dbReference>
<protein>
    <submittedName>
        <fullName evidence="3">Peptidase M23B</fullName>
    </submittedName>
</protein>
<dbReference type="FunFam" id="2.70.70.10:FF:000003">
    <property type="entry name" value="Murein hydrolase activator EnvC"/>
    <property type="match status" value="1"/>
</dbReference>
<evidence type="ECO:0000256" key="1">
    <source>
        <dbReference type="SAM" id="Coils"/>
    </source>
</evidence>
<proteinExistence type="predicted"/>
<gene>
    <name evidence="3" type="ORF">NSMM_400024</name>
</gene>
<dbReference type="InterPro" id="IPR050570">
    <property type="entry name" value="Cell_wall_metabolism_enzyme"/>
</dbReference>
<dbReference type="PANTHER" id="PTHR21666">
    <property type="entry name" value="PEPTIDASE-RELATED"/>
    <property type="match status" value="1"/>
</dbReference>
<keyword evidence="4" id="KW-1185">Reference proteome</keyword>
<dbReference type="OrthoDB" id="9784703at2"/>
<sequence>MALITRKLLKVIISLQLIIWLPAPTRLYAESKTVQGNQKQLQDVQTHIKSLQKELTDKEATKSKTANTLRDIEHLISSIQHKILHLKQQQSEISNESARLQRSSELLRSEMLAKQIQLGKLLYFQNLISKSDYLSLFLKQRNPDEITRKLYYYRYLAQSRSAHIDELRNLHEQLANLILNQASQRDNFQRSQQEYFEQMQLLATEKAKHADLLTTLSRETDQKHKTLSRLKQDEQHLADLIKRLNRQLVQKKTVVPEKSSGTVILHNSQLPSATARNNSFASLKGKLRLPVRGELINRFGSPREGGGIKWNGLFIRAADGNEVKAIAGGQVVFAEWIRGFGNFIILDHGNDYMSLYGHNDTLTKRAGEKVRGGDTIAVVGNSGGNSQSGLYFELRHKGKPFDPLTWISIK</sequence>
<reference evidence="3 4" key="1">
    <citation type="submission" date="2016-10" db="EMBL/GenBank/DDBJ databases">
        <authorList>
            <person name="de Groot N.N."/>
        </authorList>
    </citation>
    <scope>NUCLEOTIDE SEQUENCE [LARGE SCALE GENOMIC DNA]</scope>
    <source>
        <strain evidence="3">1</strain>
    </source>
</reference>
<dbReference type="AlphaFoldDB" id="A0A1G5SEC3"/>
<evidence type="ECO:0000313" key="3">
    <source>
        <dbReference type="EMBL" id="SCZ85546.1"/>
    </source>
</evidence>
<dbReference type="Gene3D" id="2.70.70.10">
    <property type="entry name" value="Glucose Permease (Domain IIA)"/>
    <property type="match status" value="1"/>
</dbReference>
<keyword evidence="1" id="KW-0175">Coiled coil</keyword>
<dbReference type="PANTHER" id="PTHR21666:SF270">
    <property type="entry name" value="MUREIN HYDROLASE ACTIVATOR ENVC"/>
    <property type="match status" value="1"/>
</dbReference>
<accession>A0A1G5SEC3</accession>
<dbReference type="Proteomes" id="UP000198729">
    <property type="component" value="Unassembled WGS sequence"/>
</dbReference>
<evidence type="ECO:0000313" key="4">
    <source>
        <dbReference type="Proteomes" id="UP000198729"/>
    </source>
</evidence>
<dbReference type="CDD" id="cd12797">
    <property type="entry name" value="M23_peptidase"/>
    <property type="match status" value="1"/>
</dbReference>
<feature type="coiled-coil region" evidence="1">
    <location>
        <begin position="34"/>
        <end position="106"/>
    </location>
</feature>
<dbReference type="RefSeq" id="WP_143001883.1">
    <property type="nucleotide sequence ID" value="NZ_FMWO01000048.1"/>
</dbReference>
<dbReference type="Pfam" id="PF01551">
    <property type="entry name" value="Peptidase_M23"/>
    <property type="match status" value="1"/>
</dbReference>
<dbReference type="InterPro" id="IPR016047">
    <property type="entry name" value="M23ase_b-sheet_dom"/>
</dbReference>
<feature type="domain" description="M23ase beta-sheet core" evidence="2">
    <location>
        <begin position="310"/>
        <end position="403"/>
    </location>
</feature>
<name>A0A1G5SEC3_9PROT</name>
<evidence type="ECO:0000259" key="2">
    <source>
        <dbReference type="Pfam" id="PF01551"/>
    </source>
</evidence>
<dbReference type="STRING" id="51642.NSMM_400024"/>
<dbReference type="GO" id="GO:0004222">
    <property type="term" value="F:metalloendopeptidase activity"/>
    <property type="evidence" value="ECO:0007669"/>
    <property type="project" value="TreeGrafter"/>
</dbReference>
<dbReference type="InterPro" id="IPR011055">
    <property type="entry name" value="Dup_hybrid_motif"/>
</dbReference>